<protein>
    <submittedName>
        <fullName evidence="1">Uncharacterized protein</fullName>
    </submittedName>
</protein>
<proteinExistence type="predicted"/>
<sequence length="113" mass="13066">MYNIWGIRFDNREFSIGEEIPKSHRWDGGIDTEEELSGTCAIFVSDESDFLDYLDGKIEEVSGELNNYRAALESDYPGKHIYLVAIESRWGWEWGEDEGEIIMNGAEVVRRIK</sequence>
<evidence type="ECO:0000313" key="2">
    <source>
        <dbReference type="Proteomes" id="UP000260812"/>
    </source>
</evidence>
<accession>A0A3E3I059</accession>
<dbReference type="EMBL" id="QVLV01000015">
    <property type="protein sequence ID" value="RGE57558.1"/>
    <property type="molecule type" value="Genomic_DNA"/>
</dbReference>
<gene>
    <name evidence="1" type="ORF">DXC51_19570</name>
</gene>
<dbReference type="AlphaFoldDB" id="A0A3E3I059"/>
<reference evidence="1" key="1">
    <citation type="submission" date="2018-08" db="EMBL/GenBank/DDBJ databases">
        <title>A genome reference for cultivated species of the human gut microbiota.</title>
        <authorList>
            <person name="Zou Y."/>
            <person name="Xue W."/>
            <person name="Luo G."/>
        </authorList>
    </citation>
    <scope>NUCLEOTIDE SEQUENCE [LARGE SCALE GENOMIC DNA]</scope>
    <source>
        <strain evidence="1">TF05-5AC</strain>
    </source>
</reference>
<comment type="caution">
    <text evidence="1">The sequence shown here is derived from an EMBL/GenBank/DDBJ whole genome shotgun (WGS) entry which is preliminary data.</text>
</comment>
<keyword evidence="2" id="KW-1185">Reference proteome</keyword>
<name>A0A3E3I059_9FIRM</name>
<dbReference type="GeneID" id="97989008"/>
<organism evidence="1 2">
    <name type="scientific">Eisenbergiella massiliensis</name>
    <dbReference type="NCBI Taxonomy" id="1720294"/>
    <lineage>
        <taxon>Bacteria</taxon>
        <taxon>Bacillati</taxon>
        <taxon>Bacillota</taxon>
        <taxon>Clostridia</taxon>
        <taxon>Lachnospirales</taxon>
        <taxon>Lachnospiraceae</taxon>
        <taxon>Eisenbergiella</taxon>
    </lineage>
</organism>
<evidence type="ECO:0000313" key="1">
    <source>
        <dbReference type="EMBL" id="RGE57558.1"/>
    </source>
</evidence>
<dbReference type="RefSeq" id="WP_117545204.1">
    <property type="nucleotide sequence ID" value="NZ_QVLV01000015.1"/>
</dbReference>
<dbReference type="Proteomes" id="UP000260812">
    <property type="component" value="Unassembled WGS sequence"/>
</dbReference>